<reference evidence="1 2" key="1">
    <citation type="submission" date="2016-03" db="EMBL/GenBank/DDBJ databases">
        <title>Trachymyrmex septentrionalis WGS genome.</title>
        <authorList>
            <person name="Nygaard S."/>
            <person name="Hu H."/>
            <person name="Boomsma J."/>
            <person name="Zhang G."/>
        </authorList>
    </citation>
    <scope>NUCLEOTIDE SEQUENCE [LARGE SCALE GENOMIC DNA]</scope>
    <source>
        <strain evidence="1">Tsep2-gDNA-1</strain>
        <tissue evidence="1">Whole body</tissue>
    </source>
</reference>
<evidence type="ECO:0000313" key="2">
    <source>
        <dbReference type="Proteomes" id="UP000078541"/>
    </source>
</evidence>
<protein>
    <submittedName>
        <fullName evidence="1">Uncharacterized protein</fullName>
    </submittedName>
</protein>
<dbReference type="Proteomes" id="UP000078541">
    <property type="component" value="Unassembled WGS sequence"/>
</dbReference>
<evidence type="ECO:0000313" key="1">
    <source>
        <dbReference type="EMBL" id="KYN50746.1"/>
    </source>
</evidence>
<dbReference type="EMBL" id="LKEZ01025519">
    <property type="protein sequence ID" value="KYN50746.1"/>
    <property type="molecule type" value="Genomic_DNA"/>
</dbReference>
<comment type="caution">
    <text evidence="1">The sequence shown here is derived from an EMBL/GenBank/DDBJ whole genome shotgun (WGS) entry which is preliminary data.</text>
</comment>
<gene>
    <name evidence="1" type="ORF">ALC56_09823</name>
</gene>
<accession>A0A151K3Q3</accession>
<sequence length="362" mass="42546">MAQQQSEDIVQFYTESGLDAEKNQLFKCEYCRQQSNVDFTVDYIRMISHLYIKHDKSEIMDNPEYKPLATSFNLQRQFYNEIDSGKCLLSNCGVTIKSKFGRALPFKNHLITHHADDKKNFFAKVVGIVAGRKILNNYEITDTEIVKCSFCRTTKPLTGLDSQPAKVLADLGKHLNSHDTYTLKVLQDEVPILEDEASIQIELEKEEKLQLKVNEKKQSIDDDLLMEETLRTISEITAEDRNTLLQQYNFKIKKQDKQRPIVECQIYKCGHQTKLINDKLYRIHNHWEIHHGPKHEIYNEVRYDRTIQRILQDYKITNRTLATCSECEFSTNLEEDTQLSLDNLQEMYQHYMDKHKYGTDIF</sequence>
<organism evidence="1 2">
    <name type="scientific">Trachymyrmex septentrionalis</name>
    <dbReference type="NCBI Taxonomy" id="34720"/>
    <lineage>
        <taxon>Eukaryota</taxon>
        <taxon>Metazoa</taxon>
        <taxon>Ecdysozoa</taxon>
        <taxon>Arthropoda</taxon>
        <taxon>Hexapoda</taxon>
        <taxon>Insecta</taxon>
        <taxon>Pterygota</taxon>
        <taxon>Neoptera</taxon>
        <taxon>Endopterygota</taxon>
        <taxon>Hymenoptera</taxon>
        <taxon>Apocrita</taxon>
        <taxon>Aculeata</taxon>
        <taxon>Formicoidea</taxon>
        <taxon>Formicidae</taxon>
        <taxon>Myrmicinae</taxon>
        <taxon>Trachymyrmex</taxon>
    </lineage>
</organism>
<proteinExistence type="predicted"/>
<name>A0A151K3Q3_9HYME</name>
<keyword evidence="2" id="KW-1185">Reference proteome</keyword>
<dbReference type="AlphaFoldDB" id="A0A151K3Q3"/>